<keyword evidence="11 22" id="KW-0547">Nucleotide-binding</keyword>
<organism evidence="25 26">
    <name type="scientific">Thermocrinis albus (strain DSM 14484 / JCM 11386 / HI 11/12)</name>
    <dbReference type="NCBI Taxonomy" id="638303"/>
    <lineage>
        <taxon>Bacteria</taxon>
        <taxon>Pseudomonadati</taxon>
        <taxon>Aquificota</taxon>
        <taxon>Aquificia</taxon>
        <taxon>Aquificales</taxon>
        <taxon>Aquificaceae</taxon>
        <taxon>Thermocrinis</taxon>
    </lineage>
</organism>
<evidence type="ECO:0000256" key="1">
    <source>
        <dbReference type="ARBA" id="ARBA00001946"/>
    </source>
</evidence>
<comment type="cofactor">
    <cofactor evidence="1">
        <name>Mg(2+)</name>
        <dbReference type="ChEBI" id="CHEBI:18420"/>
    </cofactor>
</comment>
<dbReference type="GO" id="GO:0046656">
    <property type="term" value="P:folic acid biosynthetic process"/>
    <property type="evidence" value="ECO:0007669"/>
    <property type="project" value="UniProtKB-KW"/>
</dbReference>
<comment type="function">
    <text evidence="2">Functions in two distinct reactions of the de novo folate biosynthetic pathway. Catalyzes the addition of a glutamate residue to dihydropteroate (7,8-dihydropteroate or H2Pte) to form dihydrofolate (7,8-dihydrofolate monoglutamate or H2Pte-Glu). Also catalyzes successive additions of L-glutamate to tetrahydrofolate or 10-formyltetrahydrofolate or 5,10-methylenetetrahydrofolate, leading to folylpolyglutamate derivatives.</text>
</comment>
<evidence type="ECO:0000313" key="25">
    <source>
        <dbReference type="EMBL" id="ADC88906.1"/>
    </source>
</evidence>
<evidence type="ECO:0000256" key="17">
    <source>
        <dbReference type="ARBA" id="ARBA00032510"/>
    </source>
</evidence>
<keyword evidence="14" id="KW-0289">Folate biosynthesis</keyword>
<dbReference type="PROSITE" id="PS01011">
    <property type="entry name" value="FOLYLPOLYGLU_SYNT_1"/>
    <property type="match status" value="1"/>
</dbReference>
<name>D3SP19_THEAH</name>
<comment type="pathway">
    <text evidence="3">Cofactor biosynthesis; tetrahydrofolate biosynthesis; 7,8-dihydrofolate from 2-amino-4-hydroxy-6-hydroxymethyl-7,8-dihydropteridine diphosphate and 4-aminobenzoate: step 2/2.</text>
</comment>
<proteinExistence type="inferred from homology"/>
<dbReference type="GO" id="GO:0004326">
    <property type="term" value="F:tetrahydrofolylpolyglutamate synthase activity"/>
    <property type="evidence" value="ECO:0007669"/>
    <property type="project" value="UniProtKB-EC"/>
</dbReference>
<dbReference type="FunFam" id="3.40.1190.10:FF:000011">
    <property type="entry name" value="Folylpolyglutamate synthase/dihydrofolate synthase"/>
    <property type="match status" value="1"/>
</dbReference>
<evidence type="ECO:0000256" key="19">
    <source>
        <dbReference type="ARBA" id="ARBA00047808"/>
    </source>
</evidence>
<accession>D3SP19</accession>
<evidence type="ECO:0000256" key="8">
    <source>
        <dbReference type="ARBA" id="ARBA00019357"/>
    </source>
</evidence>
<dbReference type="GO" id="GO:0005737">
    <property type="term" value="C:cytoplasm"/>
    <property type="evidence" value="ECO:0007669"/>
    <property type="project" value="TreeGrafter"/>
</dbReference>
<sequence length="410" mass="47030">MELYRLFQGRDYKIVPTLDRIMKAAKYAGLSPPSYPSIQIGGTNGKGSTCAFVERILREHGLKTGWFVSPHLVEERERWRVNGQYMPQERLREYVKELSGIIERFELTYFEACTLLALRYFEDEKVDVAVFEVGMGGRWDATKVCMPVVCAITNVERDHVRWLGTNPESRAEEKLGIYREGFPLVLGSMRYPLYPKALELCRQEDLVVAGVDFQAYGKVEGDTTLLESFVGERLKISNTPLGLWGKWQIGNAGIALAVVERFIQPEEEKVKRALTSTRWEGRMEILRRKPLLMVDGAHNVDSIKKVVQEVKKHIKGVVPVFSALRDKEWEESITFLRTVWDRIYLVPIKHHRGEDISRLLQKAKELNFKEIVLLESAMDVVSLKEDLLVIGSLYLVGEVKEAFSSVYREA</sequence>
<comment type="similarity">
    <text evidence="5 22">Belongs to the folylpolyglutamate synthase family.</text>
</comment>
<dbReference type="EMBL" id="CP001931">
    <property type="protein sequence ID" value="ADC88906.1"/>
    <property type="molecule type" value="Genomic_DNA"/>
</dbReference>
<evidence type="ECO:0000256" key="14">
    <source>
        <dbReference type="ARBA" id="ARBA00022909"/>
    </source>
</evidence>
<gene>
    <name evidence="25" type="ordered locus">Thal_0271</name>
</gene>
<evidence type="ECO:0000256" key="11">
    <source>
        <dbReference type="ARBA" id="ARBA00022741"/>
    </source>
</evidence>
<dbReference type="SUPFAM" id="SSF53623">
    <property type="entry name" value="MurD-like peptide ligases, catalytic domain"/>
    <property type="match status" value="1"/>
</dbReference>
<evidence type="ECO:0000256" key="3">
    <source>
        <dbReference type="ARBA" id="ARBA00004799"/>
    </source>
</evidence>
<evidence type="ECO:0000256" key="4">
    <source>
        <dbReference type="ARBA" id="ARBA00005150"/>
    </source>
</evidence>
<evidence type="ECO:0000256" key="18">
    <source>
        <dbReference type="ARBA" id="ARBA00047493"/>
    </source>
</evidence>
<dbReference type="GO" id="GO:0008841">
    <property type="term" value="F:dihydrofolate synthase activity"/>
    <property type="evidence" value="ECO:0007669"/>
    <property type="project" value="UniProtKB-EC"/>
</dbReference>
<keyword evidence="9 22" id="KW-0436">Ligase</keyword>
<feature type="domain" description="Mur ligase central" evidence="24">
    <location>
        <begin position="40"/>
        <end position="175"/>
    </location>
</feature>
<evidence type="ECO:0000256" key="10">
    <source>
        <dbReference type="ARBA" id="ARBA00022723"/>
    </source>
</evidence>
<protein>
    <recommendedName>
        <fullName evidence="8">Dihydrofolate synthase/folylpolyglutamate synthase</fullName>
        <ecNumber evidence="6">6.3.2.12</ecNumber>
        <ecNumber evidence="7">6.3.2.17</ecNumber>
    </recommendedName>
    <alternativeName>
        <fullName evidence="17">Folylpoly-gamma-glutamate synthetase-dihydrofolate synthetase</fullName>
    </alternativeName>
    <alternativeName>
        <fullName evidence="15">Folylpolyglutamate synthetase</fullName>
    </alternativeName>
    <alternativeName>
        <fullName evidence="16">Tetrahydrofolylpolyglutamate synthase</fullName>
    </alternativeName>
</protein>
<dbReference type="eggNOG" id="COG0285">
    <property type="taxonomic scope" value="Bacteria"/>
</dbReference>
<dbReference type="NCBIfam" id="TIGR01499">
    <property type="entry name" value="folC"/>
    <property type="match status" value="1"/>
</dbReference>
<dbReference type="SUPFAM" id="SSF53244">
    <property type="entry name" value="MurD-like peptide ligases, peptide-binding domain"/>
    <property type="match status" value="1"/>
</dbReference>
<dbReference type="HOGENOM" id="CLU_015869_1_1_0"/>
<evidence type="ECO:0000313" key="26">
    <source>
        <dbReference type="Proteomes" id="UP000002043"/>
    </source>
</evidence>
<evidence type="ECO:0000256" key="15">
    <source>
        <dbReference type="ARBA" id="ARBA00030048"/>
    </source>
</evidence>
<evidence type="ECO:0000256" key="5">
    <source>
        <dbReference type="ARBA" id="ARBA00008276"/>
    </source>
</evidence>
<dbReference type="Gene3D" id="3.90.190.20">
    <property type="entry name" value="Mur ligase, C-terminal domain"/>
    <property type="match status" value="1"/>
</dbReference>
<evidence type="ECO:0000256" key="20">
    <source>
        <dbReference type="ARBA" id="ARBA00049035"/>
    </source>
</evidence>
<comment type="catalytic activity">
    <reaction evidence="21">
        <text>7,8-dihydropteroate + L-glutamate + ATP = 7,8-dihydrofolate + ADP + phosphate + H(+)</text>
        <dbReference type="Rhea" id="RHEA:23584"/>
        <dbReference type="ChEBI" id="CHEBI:15378"/>
        <dbReference type="ChEBI" id="CHEBI:17839"/>
        <dbReference type="ChEBI" id="CHEBI:29985"/>
        <dbReference type="ChEBI" id="CHEBI:30616"/>
        <dbReference type="ChEBI" id="CHEBI:43474"/>
        <dbReference type="ChEBI" id="CHEBI:57451"/>
        <dbReference type="ChEBI" id="CHEBI:456216"/>
        <dbReference type="EC" id="6.3.2.12"/>
    </reaction>
</comment>
<dbReference type="PIRSF" id="PIRSF001563">
    <property type="entry name" value="Folylpolyglu_synth"/>
    <property type="match status" value="1"/>
</dbReference>
<feature type="domain" description="Mur ligase C-terminal" evidence="23">
    <location>
        <begin position="281"/>
        <end position="379"/>
    </location>
</feature>
<dbReference type="InterPro" id="IPR036565">
    <property type="entry name" value="Mur-like_cat_sf"/>
</dbReference>
<dbReference type="GO" id="GO:0005524">
    <property type="term" value="F:ATP binding"/>
    <property type="evidence" value="ECO:0007669"/>
    <property type="project" value="UniProtKB-KW"/>
</dbReference>
<dbReference type="Pfam" id="PF08245">
    <property type="entry name" value="Mur_ligase_M"/>
    <property type="match status" value="1"/>
</dbReference>
<evidence type="ECO:0000256" key="6">
    <source>
        <dbReference type="ARBA" id="ARBA00013023"/>
    </source>
</evidence>
<dbReference type="OrthoDB" id="9809356at2"/>
<comment type="catalytic activity">
    <reaction evidence="19">
        <text>10-formyltetrahydrofolyl-(gamma-L-Glu)(n) + L-glutamate + ATP = 10-formyltetrahydrofolyl-(gamma-L-Glu)(n+1) + ADP + phosphate + H(+)</text>
        <dbReference type="Rhea" id="RHEA:51904"/>
        <dbReference type="Rhea" id="RHEA-COMP:13088"/>
        <dbReference type="Rhea" id="RHEA-COMP:14300"/>
        <dbReference type="ChEBI" id="CHEBI:15378"/>
        <dbReference type="ChEBI" id="CHEBI:29985"/>
        <dbReference type="ChEBI" id="CHEBI:30616"/>
        <dbReference type="ChEBI" id="CHEBI:43474"/>
        <dbReference type="ChEBI" id="CHEBI:134413"/>
        <dbReference type="ChEBI" id="CHEBI:456216"/>
        <dbReference type="EC" id="6.3.2.17"/>
    </reaction>
</comment>
<dbReference type="InterPro" id="IPR004101">
    <property type="entry name" value="Mur_ligase_C"/>
</dbReference>
<evidence type="ECO:0000256" key="2">
    <source>
        <dbReference type="ARBA" id="ARBA00002714"/>
    </source>
</evidence>
<comment type="catalytic activity">
    <reaction evidence="20">
        <text>(6R)-5,10-methylenetetrahydrofolyl-(gamma-L-Glu)(n) + L-glutamate + ATP = (6R)-5,10-methylenetetrahydrofolyl-(gamma-L-Glu)(n+1) + ADP + phosphate + H(+)</text>
        <dbReference type="Rhea" id="RHEA:51912"/>
        <dbReference type="Rhea" id="RHEA-COMP:13257"/>
        <dbReference type="Rhea" id="RHEA-COMP:13258"/>
        <dbReference type="ChEBI" id="CHEBI:15378"/>
        <dbReference type="ChEBI" id="CHEBI:29985"/>
        <dbReference type="ChEBI" id="CHEBI:30616"/>
        <dbReference type="ChEBI" id="CHEBI:43474"/>
        <dbReference type="ChEBI" id="CHEBI:136572"/>
        <dbReference type="ChEBI" id="CHEBI:456216"/>
        <dbReference type="EC" id="6.3.2.17"/>
    </reaction>
</comment>
<dbReference type="InterPro" id="IPR013221">
    <property type="entry name" value="Mur_ligase_cen"/>
</dbReference>
<dbReference type="InterPro" id="IPR001645">
    <property type="entry name" value="Folylpolyglutamate_synth"/>
</dbReference>
<dbReference type="InterPro" id="IPR018109">
    <property type="entry name" value="Folylpolyglutamate_synth_CS"/>
</dbReference>
<dbReference type="PANTHER" id="PTHR11136">
    <property type="entry name" value="FOLYLPOLYGLUTAMATE SYNTHASE-RELATED"/>
    <property type="match status" value="1"/>
</dbReference>
<dbReference type="KEGG" id="tal:Thal_0271"/>
<dbReference type="EC" id="6.3.2.12" evidence="6"/>
<evidence type="ECO:0000256" key="22">
    <source>
        <dbReference type="PIRNR" id="PIRNR001563"/>
    </source>
</evidence>
<keyword evidence="12 22" id="KW-0067">ATP-binding</keyword>
<dbReference type="EC" id="6.3.2.17" evidence="7"/>
<evidence type="ECO:0000256" key="9">
    <source>
        <dbReference type="ARBA" id="ARBA00022598"/>
    </source>
</evidence>
<dbReference type="Gene3D" id="3.40.1190.10">
    <property type="entry name" value="Mur-like, catalytic domain"/>
    <property type="match status" value="1"/>
</dbReference>
<evidence type="ECO:0000256" key="7">
    <source>
        <dbReference type="ARBA" id="ARBA00013025"/>
    </source>
</evidence>
<dbReference type="Proteomes" id="UP000002043">
    <property type="component" value="Chromosome"/>
</dbReference>
<evidence type="ECO:0000256" key="16">
    <source>
        <dbReference type="ARBA" id="ARBA00030592"/>
    </source>
</evidence>
<reference evidence="26" key="1">
    <citation type="journal article" date="2010" name="Stand. Genomic Sci.">
        <title>Complete genome sequence of Thermocrinis albus type strain (HI 11/12T).</title>
        <authorList>
            <person name="Wirth R."/>
            <person name="Sikorski J."/>
            <person name="Brambilla E."/>
            <person name="Misra M."/>
            <person name="Lapidus A."/>
            <person name="Copeland A."/>
            <person name="Nolan M."/>
            <person name="Lucas S."/>
            <person name="Chen F."/>
            <person name="Tice H."/>
            <person name="Cheng J.F."/>
            <person name="Han C."/>
            <person name="Detter J.C."/>
            <person name="Tapia R."/>
            <person name="Bruce D."/>
            <person name="Goodwin L."/>
            <person name="Pitluck S."/>
            <person name="Pati A."/>
            <person name="Anderson I."/>
            <person name="Ivanova N."/>
            <person name="Mavromatis K."/>
            <person name="Mikhailova N."/>
            <person name="Chen A."/>
            <person name="Palaniappan K."/>
            <person name="Bilek Y."/>
            <person name="Hader T."/>
            <person name="Land M."/>
            <person name="Hauser L."/>
            <person name="Chang Y.J."/>
            <person name="Jeffries C.D."/>
            <person name="Tindall B.J."/>
            <person name="Rohde M."/>
            <person name="Goker M."/>
            <person name="Bristow J."/>
            <person name="Eisen J.A."/>
            <person name="Markowitz V."/>
            <person name="Hugenholtz P."/>
            <person name="Kyrpides N.C."/>
            <person name="Klenk H.P."/>
        </authorList>
    </citation>
    <scope>NUCLEOTIDE SEQUENCE [LARGE SCALE GENOMIC DNA]</scope>
    <source>
        <strain evidence="26">DSM 14484 / JCM 11386 / HI 11/12</strain>
    </source>
</reference>
<keyword evidence="10" id="KW-0479">Metal-binding</keyword>
<dbReference type="RefSeq" id="WP_012991313.1">
    <property type="nucleotide sequence ID" value="NC_013894.1"/>
</dbReference>
<dbReference type="PANTHER" id="PTHR11136:SF0">
    <property type="entry name" value="DIHYDROFOLATE SYNTHETASE-RELATED"/>
    <property type="match status" value="1"/>
</dbReference>
<evidence type="ECO:0000256" key="12">
    <source>
        <dbReference type="ARBA" id="ARBA00022840"/>
    </source>
</evidence>
<dbReference type="AlphaFoldDB" id="D3SP19"/>
<comment type="pathway">
    <text evidence="4">Cofactor biosynthesis; tetrahydrofolylpolyglutamate biosynthesis.</text>
</comment>
<dbReference type="Pfam" id="PF02875">
    <property type="entry name" value="Mur_ligase_C"/>
    <property type="match status" value="1"/>
</dbReference>
<keyword evidence="26" id="KW-1185">Reference proteome</keyword>
<keyword evidence="13" id="KW-0460">Magnesium</keyword>
<evidence type="ECO:0000256" key="21">
    <source>
        <dbReference type="ARBA" id="ARBA00049161"/>
    </source>
</evidence>
<comment type="catalytic activity">
    <reaction evidence="18">
        <text>(6S)-5,6,7,8-tetrahydrofolyl-(gamma-L-Glu)(n) + L-glutamate + ATP = (6S)-5,6,7,8-tetrahydrofolyl-(gamma-L-Glu)(n+1) + ADP + phosphate + H(+)</text>
        <dbReference type="Rhea" id="RHEA:10580"/>
        <dbReference type="Rhea" id="RHEA-COMP:14738"/>
        <dbReference type="Rhea" id="RHEA-COMP:14740"/>
        <dbReference type="ChEBI" id="CHEBI:15378"/>
        <dbReference type="ChEBI" id="CHEBI:29985"/>
        <dbReference type="ChEBI" id="CHEBI:30616"/>
        <dbReference type="ChEBI" id="CHEBI:43474"/>
        <dbReference type="ChEBI" id="CHEBI:141005"/>
        <dbReference type="ChEBI" id="CHEBI:456216"/>
        <dbReference type="EC" id="6.3.2.17"/>
    </reaction>
</comment>
<dbReference type="InterPro" id="IPR036615">
    <property type="entry name" value="Mur_ligase_C_dom_sf"/>
</dbReference>
<dbReference type="GO" id="GO:0046872">
    <property type="term" value="F:metal ion binding"/>
    <property type="evidence" value="ECO:0007669"/>
    <property type="project" value="UniProtKB-KW"/>
</dbReference>
<evidence type="ECO:0000259" key="23">
    <source>
        <dbReference type="Pfam" id="PF02875"/>
    </source>
</evidence>
<evidence type="ECO:0000259" key="24">
    <source>
        <dbReference type="Pfam" id="PF08245"/>
    </source>
</evidence>
<evidence type="ECO:0000256" key="13">
    <source>
        <dbReference type="ARBA" id="ARBA00022842"/>
    </source>
</evidence>
<dbReference type="STRING" id="638303.Thal_0271"/>